<accession>A0A176S5J9</accession>
<reference evidence="1 2" key="1">
    <citation type="submission" date="2016-05" db="EMBL/GenBank/DDBJ databases">
        <title>Single-cell genome of chain-forming Candidatus Thiomargarita nelsonii and comparison to other large sulfur-oxidizing bacteria.</title>
        <authorList>
            <person name="Winkel M."/>
            <person name="Salman V."/>
            <person name="Woyke T."/>
            <person name="Schulz-Vogt H."/>
            <person name="Richter M."/>
            <person name="Flood B."/>
            <person name="Bailey J."/>
            <person name="Amann R."/>
            <person name="Mussmann M."/>
        </authorList>
    </citation>
    <scope>NUCLEOTIDE SEQUENCE [LARGE SCALE GENOMIC DNA]</scope>
    <source>
        <strain evidence="1 2">THI036</strain>
    </source>
</reference>
<organism evidence="1 2">
    <name type="scientific">Candidatus Thiomargarita nelsonii</name>
    <dbReference type="NCBI Taxonomy" id="1003181"/>
    <lineage>
        <taxon>Bacteria</taxon>
        <taxon>Pseudomonadati</taxon>
        <taxon>Pseudomonadota</taxon>
        <taxon>Gammaproteobacteria</taxon>
        <taxon>Thiotrichales</taxon>
        <taxon>Thiotrichaceae</taxon>
        <taxon>Thiomargarita</taxon>
    </lineage>
</organism>
<dbReference type="Proteomes" id="UP000076962">
    <property type="component" value="Unassembled WGS sequence"/>
</dbReference>
<proteinExistence type="predicted"/>
<protein>
    <submittedName>
        <fullName evidence="1">Uncharacterized protein</fullName>
    </submittedName>
</protein>
<evidence type="ECO:0000313" key="2">
    <source>
        <dbReference type="Proteomes" id="UP000076962"/>
    </source>
</evidence>
<dbReference type="EMBL" id="LUTY01000448">
    <property type="protein sequence ID" value="OAD23285.1"/>
    <property type="molecule type" value="Genomic_DNA"/>
</dbReference>
<dbReference type="AlphaFoldDB" id="A0A176S5J9"/>
<keyword evidence="2" id="KW-1185">Reference proteome</keyword>
<sequence length="132" mass="14431">MQSSSGSIRASSSIGTLAKNTLSWYVKLKRAFTCFSRNSPKPSSTRRVSSLALLEVVKTIFQPLYHLTSSIGTTAKKTFFWYVKVIRSVAALSSNSLKANNRTKNAAAATPKSAHPPDNHFIQNRLSVTLLA</sequence>
<evidence type="ECO:0000313" key="1">
    <source>
        <dbReference type="EMBL" id="OAD23285.1"/>
    </source>
</evidence>
<gene>
    <name evidence="1" type="ORF">THIOM_000885</name>
</gene>
<comment type="caution">
    <text evidence="1">The sequence shown here is derived from an EMBL/GenBank/DDBJ whole genome shotgun (WGS) entry which is preliminary data.</text>
</comment>
<name>A0A176S5J9_9GAMM</name>